<dbReference type="Proteomes" id="UP000499080">
    <property type="component" value="Unassembled WGS sequence"/>
</dbReference>
<sequence length="117" mass="13112">MRTRAIHSSIARSITQELLNYAEFRVKVKRLYLRGRDNCLAHSFPNVTNTCRLLWLLAIDCHDCVTPTLVQLGLTRKSAPALSSHACWERSATHVFCTAVLKGLIPPPLSVYLHVAS</sequence>
<gene>
    <name evidence="1" type="ORF">AVEN_4340_1</name>
</gene>
<evidence type="ECO:0000313" key="2">
    <source>
        <dbReference type="Proteomes" id="UP000499080"/>
    </source>
</evidence>
<dbReference type="EMBL" id="BGPR01031731">
    <property type="protein sequence ID" value="GBO04948.1"/>
    <property type="molecule type" value="Genomic_DNA"/>
</dbReference>
<proteinExistence type="predicted"/>
<keyword evidence="2" id="KW-1185">Reference proteome</keyword>
<dbReference type="AlphaFoldDB" id="A0A4Y2TWH9"/>
<organism evidence="1 2">
    <name type="scientific">Araneus ventricosus</name>
    <name type="common">Orbweaver spider</name>
    <name type="synonym">Epeira ventricosa</name>
    <dbReference type="NCBI Taxonomy" id="182803"/>
    <lineage>
        <taxon>Eukaryota</taxon>
        <taxon>Metazoa</taxon>
        <taxon>Ecdysozoa</taxon>
        <taxon>Arthropoda</taxon>
        <taxon>Chelicerata</taxon>
        <taxon>Arachnida</taxon>
        <taxon>Araneae</taxon>
        <taxon>Araneomorphae</taxon>
        <taxon>Entelegynae</taxon>
        <taxon>Araneoidea</taxon>
        <taxon>Araneidae</taxon>
        <taxon>Araneus</taxon>
    </lineage>
</organism>
<name>A0A4Y2TWH9_ARAVE</name>
<evidence type="ECO:0000313" key="1">
    <source>
        <dbReference type="EMBL" id="GBO04948.1"/>
    </source>
</evidence>
<reference evidence="1 2" key="1">
    <citation type="journal article" date="2019" name="Sci. Rep.">
        <title>Orb-weaving spider Araneus ventricosus genome elucidates the spidroin gene catalogue.</title>
        <authorList>
            <person name="Kono N."/>
            <person name="Nakamura H."/>
            <person name="Ohtoshi R."/>
            <person name="Moran D.A.P."/>
            <person name="Shinohara A."/>
            <person name="Yoshida Y."/>
            <person name="Fujiwara M."/>
            <person name="Mori M."/>
            <person name="Tomita M."/>
            <person name="Arakawa K."/>
        </authorList>
    </citation>
    <scope>NUCLEOTIDE SEQUENCE [LARGE SCALE GENOMIC DNA]</scope>
</reference>
<accession>A0A4Y2TWH9</accession>
<comment type="caution">
    <text evidence="1">The sequence shown here is derived from an EMBL/GenBank/DDBJ whole genome shotgun (WGS) entry which is preliminary data.</text>
</comment>
<protein>
    <submittedName>
        <fullName evidence="1">Uncharacterized protein</fullName>
    </submittedName>
</protein>